<evidence type="ECO:0000313" key="17">
    <source>
        <dbReference type="EMBL" id="EEF63252.1"/>
    </source>
</evidence>
<keyword evidence="10" id="KW-0626">Porin</keyword>
<keyword evidence="11" id="KW-0472">Membrane</keyword>
<dbReference type="InterPro" id="IPR049712">
    <property type="entry name" value="Poly_export"/>
</dbReference>
<dbReference type="InterPro" id="IPR054765">
    <property type="entry name" value="SLBB_dom"/>
</dbReference>
<keyword evidence="13" id="KW-0998">Cell outer membrane</keyword>
<dbReference type="GO" id="GO:0006811">
    <property type="term" value="P:monoatomic ion transport"/>
    <property type="evidence" value="ECO:0007669"/>
    <property type="project" value="UniProtKB-KW"/>
</dbReference>
<keyword evidence="18" id="KW-1185">Reference proteome</keyword>
<keyword evidence="8" id="KW-0625">Polysaccharide transport</keyword>
<dbReference type="EMBL" id="ABOX02000001">
    <property type="protein sequence ID" value="EEF63252.1"/>
    <property type="molecule type" value="Genomic_DNA"/>
</dbReference>
<keyword evidence="6" id="KW-0812">Transmembrane</keyword>
<evidence type="ECO:0000256" key="11">
    <source>
        <dbReference type="ARBA" id="ARBA00023136"/>
    </source>
</evidence>
<evidence type="ECO:0000259" key="15">
    <source>
        <dbReference type="Pfam" id="PF02563"/>
    </source>
</evidence>
<evidence type="ECO:0000256" key="6">
    <source>
        <dbReference type="ARBA" id="ARBA00022692"/>
    </source>
</evidence>
<keyword evidence="9" id="KW-0406">Ion transport</keyword>
<evidence type="ECO:0000256" key="10">
    <source>
        <dbReference type="ARBA" id="ARBA00023114"/>
    </source>
</evidence>
<feature type="domain" description="SLBB" evidence="16">
    <location>
        <begin position="137"/>
        <end position="227"/>
    </location>
</feature>
<dbReference type="PANTHER" id="PTHR33619">
    <property type="entry name" value="POLYSACCHARIDE EXPORT PROTEIN GFCE-RELATED"/>
    <property type="match status" value="1"/>
</dbReference>
<keyword evidence="4" id="KW-1134">Transmembrane beta strand</keyword>
<proteinExistence type="inferred from homology"/>
<evidence type="ECO:0000259" key="16">
    <source>
        <dbReference type="Pfam" id="PF22461"/>
    </source>
</evidence>
<dbReference type="Gene3D" id="3.30.1950.10">
    <property type="entry name" value="wza like domain"/>
    <property type="match status" value="1"/>
</dbReference>
<dbReference type="RefSeq" id="WP_007412559.1">
    <property type="nucleotide sequence ID" value="NZ_ABOX02000001.1"/>
</dbReference>
<evidence type="ECO:0000256" key="3">
    <source>
        <dbReference type="ARBA" id="ARBA00022448"/>
    </source>
</evidence>
<reference evidence="17 18" key="1">
    <citation type="journal article" date="2011" name="J. Bacteriol.">
        <title>Genome sequence of 'Pedosphaera parvula' Ellin514, an aerobic Verrucomicrobial isolate from pasture soil.</title>
        <authorList>
            <person name="Kant R."/>
            <person name="van Passel M.W."/>
            <person name="Sangwan P."/>
            <person name="Palva A."/>
            <person name="Lucas S."/>
            <person name="Copeland A."/>
            <person name="Lapidus A."/>
            <person name="Glavina Del Rio T."/>
            <person name="Dalin E."/>
            <person name="Tice H."/>
            <person name="Bruce D."/>
            <person name="Goodwin L."/>
            <person name="Pitluck S."/>
            <person name="Chertkov O."/>
            <person name="Larimer F.W."/>
            <person name="Land M.L."/>
            <person name="Hauser L."/>
            <person name="Brettin T.S."/>
            <person name="Detter J.C."/>
            <person name="Han S."/>
            <person name="de Vos W.M."/>
            <person name="Janssen P.H."/>
            <person name="Smidt H."/>
        </authorList>
    </citation>
    <scope>NUCLEOTIDE SEQUENCE [LARGE SCALE GENOMIC DNA]</scope>
    <source>
        <strain evidence="17 18">Ellin514</strain>
    </source>
</reference>
<feature type="domain" description="Polysaccharide export protein N-terminal" evidence="15">
    <location>
        <begin position="55"/>
        <end position="130"/>
    </location>
</feature>
<dbReference type="GO" id="GO:0015159">
    <property type="term" value="F:polysaccharide transmembrane transporter activity"/>
    <property type="evidence" value="ECO:0007669"/>
    <property type="project" value="InterPro"/>
</dbReference>
<dbReference type="OrthoDB" id="181966at2"/>
<protein>
    <submittedName>
        <fullName evidence="17">Polysaccharide export protein</fullName>
    </submittedName>
</protein>
<organism evidence="17 18">
    <name type="scientific">Pedosphaera parvula (strain Ellin514)</name>
    <dbReference type="NCBI Taxonomy" id="320771"/>
    <lineage>
        <taxon>Bacteria</taxon>
        <taxon>Pseudomonadati</taxon>
        <taxon>Verrucomicrobiota</taxon>
        <taxon>Pedosphaerae</taxon>
        <taxon>Pedosphaerales</taxon>
        <taxon>Pedosphaeraceae</taxon>
        <taxon>Pedosphaera</taxon>
    </lineage>
</organism>
<keyword evidence="7" id="KW-0732">Signal</keyword>
<evidence type="ECO:0000256" key="8">
    <source>
        <dbReference type="ARBA" id="ARBA00023047"/>
    </source>
</evidence>
<evidence type="ECO:0000313" key="18">
    <source>
        <dbReference type="Proteomes" id="UP000003688"/>
    </source>
</evidence>
<dbReference type="GO" id="GO:0009279">
    <property type="term" value="C:cell outer membrane"/>
    <property type="evidence" value="ECO:0007669"/>
    <property type="project" value="UniProtKB-SubCell"/>
</dbReference>
<dbReference type="InterPro" id="IPR003715">
    <property type="entry name" value="Poly_export_N"/>
</dbReference>
<keyword evidence="3" id="KW-0813">Transport</keyword>
<evidence type="ECO:0000256" key="12">
    <source>
        <dbReference type="ARBA" id="ARBA00023139"/>
    </source>
</evidence>
<comment type="subcellular location">
    <subcellularLocation>
        <location evidence="1">Cell outer membrane</location>
        <topology evidence="1">Multi-pass membrane protein</topology>
    </subcellularLocation>
</comment>
<dbReference type="Gene3D" id="3.10.560.10">
    <property type="entry name" value="Outer membrane lipoprotein wza domain like"/>
    <property type="match status" value="2"/>
</dbReference>
<evidence type="ECO:0000256" key="1">
    <source>
        <dbReference type="ARBA" id="ARBA00004571"/>
    </source>
</evidence>
<sequence length="378" mass="41435">MKSHLSYLWIGLTLALFATGCQHPGPRFNPYELKSAQTLQLETITNAIDSNLLKPPTEPFRLGPGDRVEIEIMDDTTSRTLSVVGPDGKIYFSLLPGLDVWGKTLPETKDLLEKQLAQYYRNQPRVALTLRGVESRRFWMLGRVQTPGVYFMTNSPTLLEGISLAGGTVSYAAQKDLSVANTIDETADLKRSFLIRQGHMLPVDFERLVTKGDLTQNIYLQPDDFIYFPAANARTVYVIGAVGQARAVPYAEGMTMSAAIANSYGTIKDAYLYKVAVIRGSLSQPKVALVNYYDVMAGKTPDVTLEPHDIVYVPFAPYRLIRRFANAALDTFVSSVAINEGIRAVNNNGAALPAGVFIPVGSRITVTPSSSSPAVFTQ</sequence>
<evidence type="ECO:0000256" key="14">
    <source>
        <dbReference type="ARBA" id="ARBA00023288"/>
    </source>
</evidence>
<name>B9X9K8_PEDPL</name>
<gene>
    <name evidence="17" type="ORF">Cflav_PD5887</name>
</gene>
<comment type="caution">
    <text evidence="17">The sequence shown here is derived from an EMBL/GenBank/DDBJ whole genome shotgun (WGS) entry which is preliminary data.</text>
</comment>
<evidence type="ECO:0000256" key="4">
    <source>
        <dbReference type="ARBA" id="ARBA00022452"/>
    </source>
</evidence>
<accession>B9X9K8</accession>
<evidence type="ECO:0000256" key="13">
    <source>
        <dbReference type="ARBA" id="ARBA00023237"/>
    </source>
</evidence>
<dbReference type="PANTHER" id="PTHR33619:SF3">
    <property type="entry name" value="POLYSACCHARIDE EXPORT PROTEIN GFCE-RELATED"/>
    <property type="match status" value="1"/>
</dbReference>
<dbReference type="Pfam" id="PF02563">
    <property type="entry name" value="Poly_export"/>
    <property type="match status" value="1"/>
</dbReference>
<dbReference type="GO" id="GO:0046930">
    <property type="term" value="C:pore complex"/>
    <property type="evidence" value="ECO:0007669"/>
    <property type="project" value="UniProtKB-KW"/>
</dbReference>
<dbReference type="Pfam" id="PF22461">
    <property type="entry name" value="SLBB_2"/>
    <property type="match status" value="2"/>
</dbReference>
<dbReference type="Proteomes" id="UP000003688">
    <property type="component" value="Unassembled WGS sequence"/>
</dbReference>
<evidence type="ECO:0000256" key="7">
    <source>
        <dbReference type="ARBA" id="ARBA00022729"/>
    </source>
</evidence>
<feature type="domain" description="SLBB" evidence="16">
    <location>
        <begin position="235"/>
        <end position="313"/>
    </location>
</feature>
<keyword evidence="5" id="KW-0762">Sugar transport</keyword>
<dbReference type="AlphaFoldDB" id="B9X9K8"/>
<dbReference type="GO" id="GO:0015288">
    <property type="term" value="F:porin activity"/>
    <property type="evidence" value="ECO:0007669"/>
    <property type="project" value="UniProtKB-KW"/>
</dbReference>
<keyword evidence="12" id="KW-0564">Palmitate</keyword>
<evidence type="ECO:0000256" key="9">
    <source>
        <dbReference type="ARBA" id="ARBA00023065"/>
    </source>
</evidence>
<evidence type="ECO:0000256" key="2">
    <source>
        <dbReference type="ARBA" id="ARBA00009450"/>
    </source>
</evidence>
<dbReference type="STRING" id="320771.Cflav_PD5887"/>
<evidence type="ECO:0000256" key="5">
    <source>
        <dbReference type="ARBA" id="ARBA00022597"/>
    </source>
</evidence>
<keyword evidence="14" id="KW-0449">Lipoprotein</keyword>
<comment type="similarity">
    <text evidence="2">Belongs to the BexD/CtrA/VexA family.</text>
</comment>
<dbReference type="PROSITE" id="PS51257">
    <property type="entry name" value="PROKAR_LIPOPROTEIN"/>
    <property type="match status" value="1"/>
</dbReference>